<organism evidence="1">
    <name type="scientific">Arundo donax</name>
    <name type="common">Giant reed</name>
    <name type="synonym">Donax arundinaceus</name>
    <dbReference type="NCBI Taxonomy" id="35708"/>
    <lineage>
        <taxon>Eukaryota</taxon>
        <taxon>Viridiplantae</taxon>
        <taxon>Streptophyta</taxon>
        <taxon>Embryophyta</taxon>
        <taxon>Tracheophyta</taxon>
        <taxon>Spermatophyta</taxon>
        <taxon>Magnoliopsida</taxon>
        <taxon>Liliopsida</taxon>
        <taxon>Poales</taxon>
        <taxon>Poaceae</taxon>
        <taxon>PACMAD clade</taxon>
        <taxon>Arundinoideae</taxon>
        <taxon>Arundineae</taxon>
        <taxon>Arundo</taxon>
    </lineage>
</organism>
<dbReference type="AlphaFoldDB" id="A0A0A9AQW5"/>
<evidence type="ECO:0000313" key="1">
    <source>
        <dbReference type="EMBL" id="JAD53526.1"/>
    </source>
</evidence>
<reference evidence="1" key="1">
    <citation type="submission" date="2014-09" db="EMBL/GenBank/DDBJ databases">
        <authorList>
            <person name="Magalhaes I.L.F."/>
            <person name="Oliveira U."/>
            <person name="Santos F.R."/>
            <person name="Vidigal T.H.D.A."/>
            <person name="Brescovit A.D."/>
            <person name="Santos A.J."/>
        </authorList>
    </citation>
    <scope>NUCLEOTIDE SEQUENCE</scope>
    <source>
        <tissue evidence="1">Shoot tissue taken approximately 20 cm above the soil surface</tissue>
    </source>
</reference>
<protein>
    <submittedName>
        <fullName evidence="1">Uncharacterized protein</fullName>
    </submittedName>
</protein>
<name>A0A0A9AQW5_ARUDO</name>
<dbReference type="EMBL" id="GBRH01244369">
    <property type="protein sequence ID" value="JAD53526.1"/>
    <property type="molecule type" value="Transcribed_RNA"/>
</dbReference>
<proteinExistence type="predicted"/>
<reference evidence="1" key="2">
    <citation type="journal article" date="2015" name="Data Brief">
        <title>Shoot transcriptome of the giant reed, Arundo donax.</title>
        <authorList>
            <person name="Barrero R.A."/>
            <person name="Guerrero F.D."/>
            <person name="Moolhuijzen P."/>
            <person name="Goolsby J.A."/>
            <person name="Tidwell J."/>
            <person name="Bellgard S.E."/>
            <person name="Bellgard M.I."/>
        </authorList>
    </citation>
    <scope>NUCLEOTIDE SEQUENCE</scope>
    <source>
        <tissue evidence="1">Shoot tissue taken approximately 20 cm above the soil surface</tissue>
    </source>
</reference>
<sequence length="70" mass="8237">MTTTPNYASFVTTSYKLDQILILVHGNIFLYKETRWTSFEFNVVSCDYVFLLNLGCFLVEEKCQRKKSKL</sequence>
<accession>A0A0A9AQW5</accession>